<reference evidence="2" key="1">
    <citation type="journal article" date="2023" name="Int. J. Syst. Evol. Microbiol.">
        <title>Mesoterricola silvestris gen. nov., sp. nov., Mesoterricola sediminis sp. nov., Geothrix oryzae sp. nov., Geothrix edaphica sp. nov., Geothrix rubra sp. nov., and Geothrix limicola sp. nov., six novel members of Acidobacteriota isolated from soils.</title>
        <authorList>
            <person name="Itoh H."/>
            <person name="Sugisawa Y."/>
            <person name="Mise K."/>
            <person name="Xu Z."/>
            <person name="Kuniyasu M."/>
            <person name="Ushijima N."/>
            <person name="Kawano K."/>
            <person name="Kobayashi E."/>
            <person name="Shiratori Y."/>
            <person name="Masuda Y."/>
            <person name="Senoo K."/>
        </authorList>
    </citation>
    <scope>NUCLEOTIDE SEQUENCE [LARGE SCALE GENOMIC DNA]</scope>
    <source>
        <strain evidence="2">W79</strain>
    </source>
</reference>
<dbReference type="KEGG" id="msil:METEAL_15750"/>
<evidence type="ECO:0000313" key="1">
    <source>
        <dbReference type="EMBL" id="BDU72401.1"/>
    </source>
</evidence>
<accession>A0AA48GGK0</accession>
<evidence type="ECO:0000313" key="2">
    <source>
        <dbReference type="Proteomes" id="UP001238179"/>
    </source>
</evidence>
<sequence>MAAFTYIPDWGPDPSLEPATRTVNLGDGYEQRSNKGLNPYLPTWNLTFSKRSQGEAQAIAAWFIANTANVTAFTWTAPDGDTGLWVADKWTPAKPVDYNSWAVSAIFRKVPA</sequence>
<dbReference type="EMBL" id="AP027080">
    <property type="protein sequence ID" value="BDU72401.1"/>
    <property type="molecule type" value="Genomic_DNA"/>
</dbReference>
<gene>
    <name evidence="1" type="ORF">METEAL_15750</name>
</gene>
<dbReference type="Pfam" id="PF05939">
    <property type="entry name" value="Phage_min_tail"/>
    <property type="match status" value="1"/>
</dbReference>
<dbReference type="RefSeq" id="WP_316415306.1">
    <property type="nucleotide sequence ID" value="NZ_AP027080.1"/>
</dbReference>
<name>A0AA48GGK0_9BACT</name>
<evidence type="ECO:0008006" key="3">
    <source>
        <dbReference type="Google" id="ProtNLM"/>
    </source>
</evidence>
<dbReference type="Proteomes" id="UP001238179">
    <property type="component" value="Chromosome"/>
</dbReference>
<protein>
    <recommendedName>
        <fullName evidence="3">Phage tail protein</fullName>
    </recommendedName>
</protein>
<keyword evidence="2" id="KW-1185">Reference proteome</keyword>
<organism evidence="1 2">
    <name type="scientific">Mesoterricola silvestris</name>
    <dbReference type="NCBI Taxonomy" id="2927979"/>
    <lineage>
        <taxon>Bacteria</taxon>
        <taxon>Pseudomonadati</taxon>
        <taxon>Acidobacteriota</taxon>
        <taxon>Holophagae</taxon>
        <taxon>Holophagales</taxon>
        <taxon>Holophagaceae</taxon>
        <taxon>Mesoterricola</taxon>
    </lineage>
</organism>
<dbReference type="InterPro" id="IPR010265">
    <property type="entry name" value="Phage_lambda_TipM"/>
</dbReference>
<dbReference type="AlphaFoldDB" id="A0AA48GGK0"/>
<proteinExistence type="predicted"/>